<dbReference type="InterPro" id="IPR050482">
    <property type="entry name" value="Sensor_HK_TwoCompSys"/>
</dbReference>
<keyword evidence="8" id="KW-1185">Reference proteome</keyword>
<dbReference type="PANTHER" id="PTHR24421">
    <property type="entry name" value="NITRATE/NITRITE SENSOR PROTEIN NARX-RELATED"/>
    <property type="match status" value="1"/>
</dbReference>
<name>A0ABW9XF62_9SPHN</name>
<comment type="caution">
    <text evidence="7">The sequence shown here is derived from an EMBL/GenBank/DDBJ whole genome shotgun (WGS) entry which is preliminary data.</text>
</comment>
<feature type="transmembrane region" description="Helical" evidence="4">
    <location>
        <begin position="81"/>
        <end position="99"/>
    </location>
</feature>
<evidence type="ECO:0000256" key="3">
    <source>
        <dbReference type="ARBA" id="ARBA00023012"/>
    </source>
</evidence>
<protein>
    <submittedName>
        <fullName evidence="7">Histidine kinase</fullName>
    </submittedName>
</protein>
<gene>
    <name evidence="7" type="ORF">GTZ99_11510</name>
</gene>
<dbReference type="InterPro" id="IPR003594">
    <property type="entry name" value="HATPase_dom"/>
</dbReference>
<feature type="transmembrane region" description="Helical" evidence="4">
    <location>
        <begin position="21"/>
        <end position="39"/>
    </location>
</feature>
<feature type="transmembrane region" description="Helical" evidence="4">
    <location>
        <begin position="105"/>
        <end position="124"/>
    </location>
</feature>
<evidence type="ECO:0000259" key="6">
    <source>
        <dbReference type="Pfam" id="PF07730"/>
    </source>
</evidence>
<evidence type="ECO:0000256" key="2">
    <source>
        <dbReference type="ARBA" id="ARBA00022777"/>
    </source>
</evidence>
<dbReference type="Pfam" id="PF02518">
    <property type="entry name" value="HATPase_c"/>
    <property type="match status" value="1"/>
</dbReference>
<dbReference type="SUPFAM" id="SSF55874">
    <property type="entry name" value="ATPase domain of HSP90 chaperone/DNA topoisomerase II/histidine kinase"/>
    <property type="match status" value="1"/>
</dbReference>
<dbReference type="Gene3D" id="3.30.565.10">
    <property type="entry name" value="Histidine kinase-like ATPase, C-terminal domain"/>
    <property type="match status" value="1"/>
</dbReference>
<proteinExistence type="predicted"/>
<dbReference type="EMBL" id="JAAAPO010000004">
    <property type="protein sequence ID" value="NBC37185.1"/>
    <property type="molecule type" value="Genomic_DNA"/>
</dbReference>
<feature type="transmembrane region" description="Helical" evidence="4">
    <location>
        <begin position="161"/>
        <end position="180"/>
    </location>
</feature>
<evidence type="ECO:0000313" key="7">
    <source>
        <dbReference type="EMBL" id="NBC37185.1"/>
    </source>
</evidence>
<keyword evidence="4" id="KW-1133">Transmembrane helix</keyword>
<accession>A0ABW9XF62</accession>
<keyword evidence="2 7" id="KW-0418">Kinase</keyword>
<dbReference type="InterPro" id="IPR036890">
    <property type="entry name" value="HATPase_C_sf"/>
</dbReference>
<dbReference type="Proteomes" id="UP000753724">
    <property type="component" value="Unassembled WGS sequence"/>
</dbReference>
<keyword evidence="4" id="KW-0812">Transmembrane</keyword>
<dbReference type="GO" id="GO:0016301">
    <property type="term" value="F:kinase activity"/>
    <property type="evidence" value="ECO:0007669"/>
    <property type="project" value="UniProtKB-KW"/>
</dbReference>
<evidence type="ECO:0000259" key="5">
    <source>
        <dbReference type="Pfam" id="PF02518"/>
    </source>
</evidence>
<dbReference type="Gene3D" id="1.20.5.1930">
    <property type="match status" value="1"/>
</dbReference>
<dbReference type="PANTHER" id="PTHR24421:SF58">
    <property type="entry name" value="SIGNAL TRANSDUCTION HISTIDINE-PROTEIN KINASE_PHOSPHATASE UHPB"/>
    <property type="match status" value="1"/>
</dbReference>
<feature type="transmembrane region" description="Helical" evidence="4">
    <location>
        <begin position="51"/>
        <end position="72"/>
    </location>
</feature>
<evidence type="ECO:0000313" key="8">
    <source>
        <dbReference type="Proteomes" id="UP000753724"/>
    </source>
</evidence>
<organism evidence="7 8">
    <name type="scientific">Novosphingobium ovatum</name>
    <dbReference type="NCBI Taxonomy" id="1908523"/>
    <lineage>
        <taxon>Bacteria</taxon>
        <taxon>Pseudomonadati</taxon>
        <taxon>Pseudomonadota</taxon>
        <taxon>Alphaproteobacteria</taxon>
        <taxon>Sphingomonadales</taxon>
        <taxon>Sphingomonadaceae</taxon>
        <taxon>Novosphingobium</taxon>
    </lineage>
</organism>
<dbReference type="InterPro" id="IPR011712">
    <property type="entry name" value="Sig_transdc_His_kin_sub3_dim/P"/>
</dbReference>
<keyword evidence="4" id="KW-0472">Membrane</keyword>
<feature type="domain" description="Histidine kinase/HSP90-like ATPase" evidence="5">
    <location>
        <begin position="468"/>
        <end position="548"/>
    </location>
</feature>
<keyword evidence="1" id="KW-0808">Transferase</keyword>
<evidence type="ECO:0000256" key="4">
    <source>
        <dbReference type="SAM" id="Phobius"/>
    </source>
</evidence>
<keyword evidence="3" id="KW-0902">Two-component regulatory system</keyword>
<dbReference type="Pfam" id="PF07730">
    <property type="entry name" value="HisKA_3"/>
    <property type="match status" value="1"/>
</dbReference>
<sequence length="551" mass="59051">MRPQPLPTLASAIRPRRIPSGVVLAAMRVVMALLFVAWLDLASPRSMPGQHAAVALFAAYLLFAVGMVVVAWSSWWHDHRLAGPAFAIDAMTALVGLYWTRAVTLDFFSAFLTLFAFLVLTAAARWSRRGMLLVMLGLAACFLLAGWLVDGHGTGFDMPKFIRRFSTLMVLLMMLGWFALNTRGLATPRHHRHGGAADDEQATPDTLNAALAYAMDLCGATGGALAWLPMGETRAQLCTVGLANPPAWLEHEALRIDDADGGLPFLFDGARRMALRDDNRRGVLAQAAPCALAAALGVTEGLAIPLITRTGRGQVLLWSMARPNGDDLLAAQGMAREIALALDEEETETLAREVAMSRLRSQIAADLHDSVVQTLAGARYRLQALRADAGDDASAQIDQITSAIAAEQQHLRAIIGQLRLGRIQPGQRDLHHEAITLAEHLSSQWAAQVWVAPHWPAVIGPAALNFAMQQIIREGTANAVRHGKASAVAIAIEPTGDGLRLSITDNGDGFLPGALPRSIAQRVAALGGQITVISRPGHSSVDITLPMEPHA</sequence>
<dbReference type="RefSeq" id="WP_161718995.1">
    <property type="nucleotide sequence ID" value="NZ_JAAAPO010000004.1"/>
</dbReference>
<evidence type="ECO:0000256" key="1">
    <source>
        <dbReference type="ARBA" id="ARBA00022679"/>
    </source>
</evidence>
<feature type="transmembrane region" description="Helical" evidence="4">
    <location>
        <begin position="131"/>
        <end position="149"/>
    </location>
</feature>
<feature type="domain" description="Signal transduction histidine kinase subgroup 3 dimerisation and phosphoacceptor" evidence="6">
    <location>
        <begin position="360"/>
        <end position="419"/>
    </location>
</feature>
<dbReference type="CDD" id="cd16917">
    <property type="entry name" value="HATPase_UhpB-NarQ-NarX-like"/>
    <property type="match status" value="1"/>
</dbReference>
<reference evidence="8" key="1">
    <citation type="submission" date="2020-01" db="EMBL/GenBank/DDBJ databases">
        <title>Sphingomonas sp. strain CSW-10.</title>
        <authorList>
            <person name="Chen W.-M."/>
        </authorList>
    </citation>
    <scope>NUCLEOTIDE SEQUENCE [LARGE SCALE GENOMIC DNA]</scope>
    <source>
        <strain evidence="8">FSY-8</strain>
    </source>
</reference>